<accession>A0AAV8ZX19</accession>
<dbReference type="Proteomes" id="UP001162156">
    <property type="component" value="Unassembled WGS sequence"/>
</dbReference>
<dbReference type="EMBL" id="JANEYF010000231">
    <property type="protein sequence ID" value="KAJ8971295.1"/>
    <property type="molecule type" value="Genomic_DNA"/>
</dbReference>
<evidence type="ECO:0000313" key="2">
    <source>
        <dbReference type="Proteomes" id="UP001162156"/>
    </source>
</evidence>
<reference evidence="1" key="1">
    <citation type="journal article" date="2023" name="Insect Mol. Biol.">
        <title>Genome sequencing provides insights into the evolution of gene families encoding plant cell wall-degrading enzymes in longhorned beetles.</title>
        <authorList>
            <person name="Shin N.R."/>
            <person name="Okamura Y."/>
            <person name="Kirsch R."/>
            <person name="Pauchet Y."/>
        </authorList>
    </citation>
    <scope>NUCLEOTIDE SEQUENCE</scope>
    <source>
        <strain evidence="1">RBIC_L_NR</strain>
    </source>
</reference>
<proteinExistence type="predicted"/>
<name>A0AAV8ZX19_9CUCU</name>
<gene>
    <name evidence="1" type="ORF">NQ314_000772</name>
</gene>
<dbReference type="AlphaFoldDB" id="A0AAV8ZX19"/>
<evidence type="ECO:0000313" key="1">
    <source>
        <dbReference type="EMBL" id="KAJ8971295.1"/>
    </source>
</evidence>
<comment type="caution">
    <text evidence="1">The sequence shown here is derived from an EMBL/GenBank/DDBJ whole genome shotgun (WGS) entry which is preliminary data.</text>
</comment>
<keyword evidence="2" id="KW-1185">Reference proteome</keyword>
<organism evidence="1 2">
    <name type="scientific">Rhamnusium bicolor</name>
    <dbReference type="NCBI Taxonomy" id="1586634"/>
    <lineage>
        <taxon>Eukaryota</taxon>
        <taxon>Metazoa</taxon>
        <taxon>Ecdysozoa</taxon>
        <taxon>Arthropoda</taxon>
        <taxon>Hexapoda</taxon>
        <taxon>Insecta</taxon>
        <taxon>Pterygota</taxon>
        <taxon>Neoptera</taxon>
        <taxon>Endopterygota</taxon>
        <taxon>Coleoptera</taxon>
        <taxon>Polyphaga</taxon>
        <taxon>Cucujiformia</taxon>
        <taxon>Chrysomeloidea</taxon>
        <taxon>Cerambycidae</taxon>
        <taxon>Lepturinae</taxon>
        <taxon>Rhagiini</taxon>
        <taxon>Rhamnusium</taxon>
    </lineage>
</organism>
<evidence type="ECO:0008006" key="3">
    <source>
        <dbReference type="Google" id="ProtNLM"/>
    </source>
</evidence>
<protein>
    <recommendedName>
        <fullName evidence="3">Ankyrin repeat protein</fullName>
    </recommendedName>
</protein>
<sequence>MKISLPIVMDCLEKELQYMLVIKNHDHDIYEKYLEYAISENNYRLVNNILEKIVIPDKALYWMALRRSSNIDLLKLLFTKRRQCDIFIE</sequence>